<feature type="compositionally biased region" description="Basic and acidic residues" evidence="1">
    <location>
        <begin position="54"/>
        <end position="64"/>
    </location>
</feature>
<dbReference type="EMBL" id="BAAARW010000001">
    <property type="protein sequence ID" value="GAA2398597.1"/>
    <property type="molecule type" value="Genomic_DNA"/>
</dbReference>
<gene>
    <name evidence="2" type="ORF">GCM10010191_01680</name>
</gene>
<evidence type="ECO:0000256" key="1">
    <source>
        <dbReference type="SAM" id="MobiDB-lite"/>
    </source>
</evidence>
<organism evidence="2 3">
    <name type="scientific">Actinomadura vinacea</name>
    <dbReference type="NCBI Taxonomy" id="115336"/>
    <lineage>
        <taxon>Bacteria</taxon>
        <taxon>Bacillati</taxon>
        <taxon>Actinomycetota</taxon>
        <taxon>Actinomycetes</taxon>
        <taxon>Streptosporangiales</taxon>
        <taxon>Thermomonosporaceae</taxon>
        <taxon>Actinomadura</taxon>
    </lineage>
</organism>
<feature type="compositionally biased region" description="Basic and acidic residues" evidence="1">
    <location>
        <begin position="73"/>
        <end position="84"/>
    </location>
</feature>
<protein>
    <submittedName>
        <fullName evidence="2">Uncharacterized protein</fullName>
    </submittedName>
</protein>
<comment type="caution">
    <text evidence="2">The sequence shown here is derived from an EMBL/GenBank/DDBJ whole genome shotgun (WGS) entry which is preliminary data.</text>
</comment>
<keyword evidence="3" id="KW-1185">Reference proteome</keyword>
<feature type="compositionally biased region" description="Basic and acidic residues" evidence="1">
    <location>
        <begin position="98"/>
        <end position="121"/>
    </location>
</feature>
<name>A0ABN3I9Z1_9ACTN</name>
<reference evidence="2 3" key="1">
    <citation type="journal article" date="2019" name="Int. J. Syst. Evol. Microbiol.">
        <title>The Global Catalogue of Microorganisms (GCM) 10K type strain sequencing project: providing services to taxonomists for standard genome sequencing and annotation.</title>
        <authorList>
            <consortium name="The Broad Institute Genomics Platform"/>
            <consortium name="The Broad Institute Genome Sequencing Center for Infectious Disease"/>
            <person name="Wu L."/>
            <person name="Ma J."/>
        </authorList>
    </citation>
    <scope>NUCLEOTIDE SEQUENCE [LARGE SCALE GENOMIC DNA]</scope>
    <source>
        <strain evidence="2 3">JCM 3325</strain>
    </source>
</reference>
<evidence type="ECO:0000313" key="3">
    <source>
        <dbReference type="Proteomes" id="UP001501231"/>
    </source>
</evidence>
<accession>A0ABN3I9Z1</accession>
<sequence>MDARDPDRKFVPMGDEERNENAFSYIAASMHDSALPAKLRAAMYGAMAKIPDVRYEPRASDLEGRPGVTRYRQGGDLHRPEHLRVPGPAPGRLQDPQGDGHGREEGRHHQLEQQPQDRHRR</sequence>
<feature type="region of interest" description="Disordered" evidence="1">
    <location>
        <begin position="54"/>
        <end position="121"/>
    </location>
</feature>
<dbReference type="Proteomes" id="UP001501231">
    <property type="component" value="Unassembled WGS sequence"/>
</dbReference>
<proteinExistence type="predicted"/>
<dbReference type="RefSeq" id="WP_344586300.1">
    <property type="nucleotide sequence ID" value="NZ_BAAARW010000001.1"/>
</dbReference>
<evidence type="ECO:0000313" key="2">
    <source>
        <dbReference type="EMBL" id="GAA2398597.1"/>
    </source>
</evidence>